<keyword evidence="2" id="KW-0496">Mitochondrion</keyword>
<evidence type="ECO:0000313" key="2">
    <source>
        <dbReference type="EMBL" id="QJS52035.1"/>
    </source>
</evidence>
<dbReference type="Pfam" id="PF08706">
    <property type="entry name" value="D5_N"/>
    <property type="match status" value="1"/>
</dbReference>
<dbReference type="InterPro" id="IPR014818">
    <property type="entry name" value="Phage/plasmid_primase_P4_C"/>
</dbReference>
<feature type="domain" description="Bacteriophage/plasmid primase P4 C-terminal" evidence="1">
    <location>
        <begin position="110"/>
        <end position="168"/>
    </location>
</feature>
<organism evidence="2">
    <name type="scientific">Bulbochaete rectangularis var. hiloensis</name>
    <dbReference type="NCBI Taxonomy" id="55990"/>
    <lineage>
        <taxon>Eukaryota</taxon>
        <taxon>Viridiplantae</taxon>
        <taxon>Chlorophyta</taxon>
        <taxon>core chlorophytes</taxon>
        <taxon>Chlorophyceae</taxon>
        <taxon>OCC clade</taxon>
        <taxon>Oedogoniales</taxon>
        <taxon>Oedogoniaceae</taxon>
        <taxon>Bulbochaete</taxon>
    </lineage>
</organism>
<protein>
    <submittedName>
        <fullName evidence="2">Putative phage/plasmid DNA primase</fullName>
    </submittedName>
</protein>
<reference evidence="2" key="1">
    <citation type="journal article" date="2020" name="Mitochondrial DNA Part B Resour">
        <title>Complete mitogenomes of the chlorophycean green algae Bulbochaete rectangularis var. hiloensis (Oedogoniales) and Stigeoclonium helveticum (Chaetophorales) provide insight into the sequence of events that led to the acquisition of a reduced-derived pattern of evolution in the Chlamydomonadales and Sphaeropleales.</title>
        <authorList>
            <person name="Turmel M."/>
            <person name="Belanger A.-S."/>
            <person name="Otis C."/>
            <person name="Lemieux C."/>
        </authorList>
    </citation>
    <scope>NUCLEOTIDE SEQUENCE</scope>
</reference>
<gene>
    <name evidence="2" type="primary">orf480</name>
</gene>
<dbReference type="AlphaFoldDB" id="A0A6M4SRP9"/>
<dbReference type="EMBL" id="MN810331">
    <property type="protein sequence ID" value="QJS52035.1"/>
    <property type="molecule type" value="Genomic_DNA"/>
</dbReference>
<accession>A0A6M4SRP9</accession>
<name>A0A6M4SRP9_9CHLO</name>
<sequence length="480" mass="54450">MKNLSFFFIDNEKTSLFLKDGTLLHPQECARLLLKHTNLKEISIFPLENSFYFFDGFVFQKFQLILLHDVIGYFMLKVKPSIILNKNDISEIYWYIVSSQTKAGTAVINNDLISFDNGVFNLQTKEFIAHAVYAAAAKESGCNFVTKRLLFAYNKAATCPLFEKFLDSLCNGNTNMIFFFKGMASYLTFLISFFYNYTLSLKGSISILSSYILLCSNLRPQCSLDSDIQQLSETKGQAGDALSGTGALFVYKSPVCTYITIQHSLSVYQQEVFLPFSTKTDLPGILNLLLSMKEGAVFAVILKTTEYALLNEYNPLNNLIASDESLHQWIKARIVEGPGAFLGLTKDLKKRKQIVKGQMTNTVMLYPDYINWCQIKKWEPLSLNRFAMNLIPFLRQAGFVVEKLRKKQGMFITQVSLKGVGLSEKAQIEEQRSYQKPVFPESTQLNVTQTNIVETPISTQSEPINVPVPKKRKAALYFFS</sequence>
<proteinExistence type="predicted"/>
<evidence type="ECO:0000259" key="1">
    <source>
        <dbReference type="Pfam" id="PF08706"/>
    </source>
</evidence>
<geneLocation type="mitochondrion" evidence="2"/>